<dbReference type="SUPFAM" id="SSF64593">
    <property type="entry name" value="Intermediate filament protein, coiled coil region"/>
    <property type="match status" value="2"/>
</dbReference>
<dbReference type="GO" id="GO:0045109">
    <property type="term" value="P:intermediate filament organization"/>
    <property type="evidence" value="ECO:0007669"/>
    <property type="project" value="TreeGrafter"/>
</dbReference>
<dbReference type="FunFam" id="1.20.5.500:FF:000001">
    <property type="entry name" value="Type II keratin 23"/>
    <property type="match status" value="1"/>
</dbReference>
<dbReference type="InterPro" id="IPR018039">
    <property type="entry name" value="IF_conserved"/>
</dbReference>
<dbReference type="GO" id="GO:0005200">
    <property type="term" value="F:structural constituent of cytoskeleton"/>
    <property type="evidence" value="ECO:0007669"/>
    <property type="project" value="TreeGrafter"/>
</dbReference>
<dbReference type="Gene3D" id="1.20.5.500">
    <property type="entry name" value="Single helix bin"/>
    <property type="match status" value="1"/>
</dbReference>
<feature type="domain" description="IF rod" evidence="7">
    <location>
        <begin position="89"/>
        <end position="399"/>
    </location>
</feature>
<feature type="region of interest" description="Disordered" evidence="6">
    <location>
        <begin position="569"/>
        <end position="614"/>
    </location>
</feature>
<keyword evidence="2 5" id="KW-0175">Coiled coil</keyword>
<evidence type="ECO:0000256" key="1">
    <source>
        <dbReference type="ARBA" id="ARBA00022754"/>
    </source>
</evidence>
<gene>
    <name evidence="8" type="primary">Nfu_g_1_009071</name>
</gene>
<dbReference type="InterPro" id="IPR039008">
    <property type="entry name" value="IF_rod_dom"/>
</dbReference>
<feature type="compositionally biased region" description="Basic residues" evidence="6">
    <location>
        <begin position="416"/>
        <end position="437"/>
    </location>
</feature>
<accession>A0A1A8US83</accession>
<reference evidence="8" key="1">
    <citation type="submission" date="2016-05" db="EMBL/GenBank/DDBJ databases">
        <authorList>
            <person name="Lavstsen T."/>
            <person name="Jespersen J.S."/>
        </authorList>
    </citation>
    <scope>NUCLEOTIDE SEQUENCE</scope>
    <source>
        <tissue evidence="8">Brain</tissue>
    </source>
</reference>
<dbReference type="SUPFAM" id="SSF90257">
    <property type="entry name" value="Myosin rod fragments"/>
    <property type="match status" value="1"/>
</dbReference>
<dbReference type="InterPro" id="IPR050405">
    <property type="entry name" value="Intermediate_filament"/>
</dbReference>
<dbReference type="Pfam" id="PF04732">
    <property type="entry name" value="Filament_head"/>
    <property type="match status" value="1"/>
</dbReference>
<organism evidence="8">
    <name type="scientific">Nothobranchius furzeri</name>
    <name type="common">Turquoise killifish</name>
    <dbReference type="NCBI Taxonomy" id="105023"/>
    <lineage>
        <taxon>Eukaryota</taxon>
        <taxon>Metazoa</taxon>
        <taxon>Chordata</taxon>
        <taxon>Craniata</taxon>
        <taxon>Vertebrata</taxon>
        <taxon>Euteleostomi</taxon>
        <taxon>Actinopterygii</taxon>
        <taxon>Neopterygii</taxon>
        <taxon>Teleostei</taxon>
        <taxon>Neoteleostei</taxon>
        <taxon>Acanthomorphata</taxon>
        <taxon>Ovalentaria</taxon>
        <taxon>Atherinomorphae</taxon>
        <taxon>Cyprinodontiformes</taxon>
        <taxon>Nothobranchiidae</taxon>
        <taxon>Nothobranchius</taxon>
    </lineage>
</organism>
<dbReference type="Gene3D" id="1.20.5.170">
    <property type="match status" value="1"/>
</dbReference>
<dbReference type="FunFam" id="1.20.5.1160:FF:000001">
    <property type="entry name" value="Keratin type II"/>
    <property type="match status" value="1"/>
</dbReference>
<reference evidence="8" key="2">
    <citation type="submission" date="2016-06" db="EMBL/GenBank/DDBJ databases">
        <title>The genome of a short-lived fish provides insights into sex chromosome evolution and the genetic control of aging.</title>
        <authorList>
            <person name="Reichwald K."/>
            <person name="Felder M."/>
            <person name="Petzold A."/>
            <person name="Koch P."/>
            <person name="Groth M."/>
            <person name="Platzer M."/>
        </authorList>
    </citation>
    <scope>NUCLEOTIDE SEQUENCE</scope>
    <source>
        <tissue evidence="8">Brain</tissue>
    </source>
</reference>
<protein>
    <recommendedName>
        <fullName evidence="7">IF rod domain-containing protein</fullName>
    </recommendedName>
</protein>
<feature type="region of interest" description="Disordered" evidence="6">
    <location>
        <begin position="399"/>
        <end position="439"/>
    </location>
</feature>
<dbReference type="Gene3D" id="1.20.5.1160">
    <property type="entry name" value="Vasodilator-stimulated phosphoprotein"/>
    <property type="match status" value="1"/>
</dbReference>
<evidence type="ECO:0000256" key="2">
    <source>
        <dbReference type="ARBA" id="ARBA00023054"/>
    </source>
</evidence>
<dbReference type="PROSITE" id="PS00226">
    <property type="entry name" value="IF_ROD_1"/>
    <property type="match status" value="1"/>
</dbReference>
<dbReference type="EMBL" id="HAEJ01010478">
    <property type="protein sequence ID" value="SBS50935.1"/>
    <property type="molecule type" value="Transcribed_RNA"/>
</dbReference>
<evidence type="ECO:0000259" key="7">
    <source>
        <dbReference type="PROSITE" id="PS51842"/>
    </source>
</evidence>
<sequence>MDSLRAQSSYRRRFGPQSSSSSGGKIGGLSSHRLSWHGAPRSITHSSPVSRVSLGSSSTALLLGSPVDRLDFSADSLLKAQYKETRTNEKMEMMGLNDRFASYIEKVRLLEQQNKVLEAEVTLLRQRNSEPSRLHELYEQEIRELRARVEELTHEKSQMHMDCVQMNDTLERVREKLEEESRLREEAENALKGYRKDVDDATLARLELEKKVESLLDEIAFLRKVHEEEVQELQASLQATQVSVEMDMSKPDLAAALKDIRAQYENLSARNQAQAEDWYRSKFATVTEAAARNQDAIKHSKEELSEYRRQVQARTLEIEALRSHNEALERQIAEMEDRHNNEIGEMQDTIQQLEAALHSTKGEMSRHLREYQDLLNVKMALDIEIAAYRKLLEGEECRLSSHAPTPSELTGGPSLTRRKRRQERRKRRRKKKKRRRKGEINTVFSIRMPVHKGAVLVERTSFNQGDLHGLPASSLSHPGPVSRADCETLEINQEEIPSEVDGSPLKQQVEEDYGGFAAEEQIKVTISQDTSENFPPFVESEYDGRGSEERSGHNGYGDWINEGAWSERPLPPEHHGNGWSDSHYGREWGDPGLQSGLKQPRHEAGNGNTHSGSFERYGRQQHQTAWAGCGPRPGSPRRNPDLSGEVESFIETARTNVQTYSGGAPSQSGSISEPSFISWIPLDYSRYQTAPQDYTTPYADHHISQINQVCTFYCNHHQTGYDTTSIHHPAGPVSGSGYGEAAGWSSMHPNAFIQPGVYGPGSDVYFRAGIPY</sequence>
<feature type="compositionally biased region" description="Low complexity" evidence="6">
    <location>
        <begin position="18"/>
        <end position="31"/>
    </location>
</feature>
<evidence type="ECO:0000256" key="6">
    <source>
        <dbReference type="SAM" id="MobiDB-lite"/>
    </source>
</evidence>
<evidence type="ECO:0000256" key="3">
    <source>
        <dbReference type="ARBA" id="ARBA00061646"/>
    </source>
</evidence>
<dbReference type="GO" id="GO:0005737">
    <property type="term" value="C:cytoplasm"/>
    <property type="evidence" value="ECO:0007669"/>
    <property type="project" value="TreeGrafter"/>
</dbReference>
<evidence type="ECO:0000313" key="8">
    <source>
        <dbReference type="EMBL" id="SBS50935.1"/>
    </source>
</evidence>
<proteinExistence type="inferred from homology"/>
<name>A0A1A8US83_NOTFU</name>
<evidence type="ECO:0000256" key="4">
    <source>
        <dbReference type="RuleBase" id="RU000685"/>
    </source>
</evidence>
<dbReference type="PANTHER" id="PTHR45652">
    <property type="entry name" value="GLIAL FIBRILLARY ACIDIC PROTEIN"/>
    <property type="match status" value="1"/>
</dbReference>
<dbReference type="Pfam" id="PF00038">
    <property type="entry name" value="Filament"/>
    <property type="match status" value="1"/>
</dbReference>
<keyword evidence="1 4" id="KW-0403">Intermediate filament</keyword>
<feature type="coiled-coil region" evidence="5">
    <location>
        <begin position="100"/>
        <end position="370"/>
    </location>
</feature>
<dbReference type="AlphaFoldDB" id="A0A1A8US83"/>
<dbReference type="PROSITE" id="PS51842">
    <property type="entry name" value="IF_ROD_2"/>
    <property type="match status" value="1"/>
</dbReference>
<evidence type="ECO:0000256" key="5">
    <source>
        <dbReference type="SAM" id="Coils"/>
    </source>
</evidence>
<dbReference type="PANTHER" id="PTHR45652:SF13">
    <property type="entry name" value="NEUROFILAMENT LIGHT POLYPEPTIDE"/>
    <property type="match status" value="1"/>
</dbReference>
<dbReference type="GO" id="GO:0005882">
    <property type="term" value="C:intermediate filament"/>
    <property type="evidence" value="ECO:0007669"/>
    <property type="project" value="UniProtKB-KW"/>
</dbReference>
<dbReference type="InterPro" id="IPR006821">
    <property type="entry name" value="Intermed_filament_DNA-bd"/>
</dbReference>
<feature type="region of interest" description="Disordered" evidence="6">
    <location>
        <begin position="1"/>
        <end position="31"/>
    </location>
</feature>
<dbReference type="SMART" id="SM01391">
    <property type="entry name" value="Filament"/>
    <property type="match status" value="1"/>
</dbReference>
<comment type="similarity">
    <text evidence="3 4">Belongs to the intermediate filament family.</text>
</comment>
<dbReference type="FunFam" id="1.20.5.170:FF:000002">
    <property type="entry name" value="Type I keratin KA11"/>
    <property type="match status" value="1"/>
</dbReference>